<dbReference type="Gene3D" id="1.10.10.800">
    <property type="match status" value="1"/>
</dbReference>
<dbReference type="PANTHER" id="PTHR47751:SF1">
    <property type="entry name" value="SUPERFAMILY HYDROLASE, PUTATIVE (AFU_ORTHOLOGUE AFUA_2G16580)-RELATED"/>
    <property type="match status" value="1"/>
</dbReference>
<dbReference type="EMBL" id="MDTU01000001">
    <property type="protein sequence ID" value="ODN43408.1"/>
    <property type="molecule type" value="Genomic_DNA"/>
</dbReference>
<accession>A0ABX3A3J0</accession>
<dbReference type="RefSeq" id="WP_069313205.1">
    <property type="nucleotide sequence ID" value="NZ_MDTU01000001.1"/>
</dbReference>
<dbReference type="Pfam" id="PF12146">
    <property type="entry name" value="Hydrolase_4"/>
    <property type="match status" value="1"/>
</dbReference>
<protein>
    <recommendedName>
        <fullName evidence="1">Serine aminopeptidase S33 domain-containing protein</fullName>
    </recommendedName>
</protein>
<proteinExistence type="predicted"/>
<gene>
    <name evidence="2" type="ORF">BGC07_11355</name>
</gene>
<dbReference type="InterPro" id="IPR022742">
    <property type="entry name" value="Hydrolase_4"/>
</dbReference>
<evidence type="ECO:0000259" key="1">
    <source>
        <dbReference type="Pfam" id="PF12146"/>
    </source>
</evidence>
<dbReference type="InterPro" id="IPR029058">
    <property type="entry name" value="AB_hydrolase_fold"/>
</dbReference>
<organism evidence="2 3">
    <name type="scientific">Piscirickettsia litoralis</name>
    <dbReference type="NCBI Taxonomy" id="1891921"/>
    <lineage>
        <taxon>Bacteria</taxon>
        <taxon>Pseudomonadati</taxon>
        <taxon>Pseudomonadota</taxon>
        <taxon>Gammaproteobacteria</taxon>
        <taxon>Thiotrichales</taxon>
        <taxon>Piscirickettsiaceae</taxon>
        <taxon>Piscirickettsia</taxon>
    </lineage>
</organism>
<keyword evidence="3" id="KW-1185">Reference proteome</keyword>
<dbReference type="Gene3D" id="3.40.50.1820">
    <property type="entry name" value="alpha/beta hydrolase"/>
    <property type="match status" value="1"/>
</dbReference>
<evidence type="ECO:0000313" key="2">
    <source>
        <dbReference type="EMBL" id="ODN43408.1"/>
    </source>
</evidence>
<name>A0ABX3A3J0_9GAMM</name>
<reference evidence="2 3" key="1">
    <citation type="submission" date="2016-08" db="EMBL/GenBank/DDBJ databases">
        <title>Draft genome sequence of Candidatus Piscirickettsia litoralis, from seawater.</title>
        <authorList>
            <person name="Wan X."/>
            <person name="Lee A.J."/>
            <person name="Hou S."/>
            <person name="Donachie S.P."/>
        </authorList>
    </citation>
    <scope>NUCLEOTIDE SEQUENCE [LARGE SCALE GENOMIC DNA]</scope>
    <source>
        <strain evidence="2 3">Y2</strain>
    </source>
</reference>
<dbReference type="SUPFAM" id="SSF53474">
    <property type="entry name" value="alpha/beta-Hydrolases"/>
    <property type="match status" value="1"/>
</dbReference>
<feature type="domain" description="Serine aminopeptidase S33" evidence="1">
    <location>
        <begin position="36"/>
        <end position="270"/>
    </location>
</feature>
<dbReference type="PANTHER" id="PTHR47751">
    <property type="entry name" value="SUPERFAMILY HYDROLASE, PUTATIVE (AFU_ORTHOLOGUE AFUA_2G16580)-RELATED"/>
    <property type="match status" value="1"/>
</dbReference>
<dbReference type="Proteomes" id="UP000094329">
    <property type="component" value="Unassembled WGS sequence"/>
</dbReference>
<evidence type="ECO:0000313" key="3">
    <source>
        <dbReference type="Proteomes" id="UP000094329"/>
    </source>
</evidence>
<comment type="caution">
    <text evidence="2">The sequence shown here is derived from an EMBL/GenBank/DDBJ whole genome shotgun (WGS) entry which is preliminary data.</text>
</comment>
<dbReference type="InterPro" id="IPR051411">
    <property type="entry name" value="Polyketide_trans_af380"/>
</dbReference>
<sequence length="294" mass="32649">MRIKYNGKASCFFYSEGSKIAAELYLPEQGIQNAPTILLCHGFAGVKELLLPAFAEYFAKAGFVAMTFDYRGFGESEGEAGRLVPRLQIEDIKNAISFLTQRSEVDAEKIGLWGTSFGGANVMVAASEDPRVKALSVQLTFADGERVVTEAMTAEEKAKFLSTLERMQQKKEKTGKEMMVPIAKVLTDEQSKAFYQEYANNFSALNIKIPFLTVAETMKHKPVDVLARVSSPILITGASDDGVNPIAESHALYEVANEPKELLVIDGATHYEVYHGEYFDKAVAKQVEWFKRYL</sequence>